<protein>
    <submittedName>
        <fullName evidence="1">Uncharacterized protein</fullName>
    </submittedName>
</protein>
<name>E6ZQC7_SPORE</name>
<dbReference type="EMBL" id="FQ311436">
    <property type="protein sequence ID" value="CBQ69434.1"/>
    <property type="molecule type" value="Genomic_DNA"/>
</dbReference>
<gene>
    <name evidence="1" type="ORF">sr15899</name>
</gene>
<dbReference type="VEuPathDB" id="FungiDB:sr15899"/>
<organism evidence="1 2">
    <name type="scientific">Sporisorium reilianum (strain SRZ2)</name>
    <name type="common">Maize head smut fungus</name>
    <dbReference type="NCBI Taxonomy" id="999809"/>
    <lineage>
        <taxon>Eukaryota</taxon>
        <taxon>Fungi</taxon>
        <taxon>Dikarya</taxon>
        <taxon>Basidiomycota</taxon>
        <taxon>Ustilaginomycotina</taxon>
        <taxon>Ustilaginomycetes</taxon>
        <taxon>Ustilaginales</taxon>
        <taxon>Ustilaginaceae</taxon>
        <taxon>Sporisorium</taxon>
    </lineage>
</organism>
<evidence type="ECO:0000313" key="2">
    <source>
        <dbReference type="Proteomes" id="UP000008867"/>
    </source>
</evidence>
<dbReference type="Proteomes" id="UP000008867">
    <property type="component" value="Chromosome 15"/>
</dbReference>
<dbReference type="OrthoDB" id="10643490at2759"/>
<reference evidence="1 2" key="1">
    <citation type="journal article" date="2010" name="Science">
        <title>Pathogenicity determinants in smut fungi revealed by genome comparison.</title>
        <authorList>
            <person name="Schirawski J."/>
            <person name="Mannhaupt G."/>
            <person name="Muench K."/>
            <person name="Brefort T."/>
            <person name="Schipper K."/>
            <person name="Doehlemann G."/>
            <person name="Di Stasio M."/>
            <person name="Roessel N."/>
            <person name="Mendoza-Mendoza A."/>
            <person name="Pester D."/>
            <person name="Mueller O."/>
            <person name="Winterberg B."/>
            <person name="Meyer E."/>
            <person name="Ghareeb H."/>
            <person name="Wollenberg T."/>
            <person name="Muensterkoetter M."/>
            <person name="Wong P."/>
            <person name="Walter M."/>
            <person name="Stukenbrock E."/>
            <person name="Gueldener U."/>
            <person name="Kahmann R."/>
        </authorList>
    </citation>
    <scope>NUCLEOTIDE SEQUENCE [LARGE SCALE GENOMIC DNA]</scope>
    <source>
        <strain evidence="2">SRZ2</strain>
    </source>
</reference>
<dbReference type="AlphaFoldDB" id="E6ZQC7"/>
<sequence length="239" mass="26720">MASCYHEERGVAIQPLAPGSEDDIFEIGVQCDVPEQQSSLWQASASALPCFERIERGDINDDGVFGRCVAHFRVDRGQVPFVIARAMGLPFFQQLVCPYTLDVRLVRSIHDTRRQMVSGTFRPDIRVVRGAQPPFHTYEGLRAPLAASEWVSVFGAAIVPREMCFVPLRTARTLAVGTRINVVCIVKSIAFPSESVPFWDLEVLSDRCAAPCRLRVRGWRRAARRGFGRLPHRAQRLGG</sequence>
<keyword evidence="2" id="KW-1185">Reference proteome</keyword>
<accession>E6ZQC7</accession>
<proteinExistence type="predicted"/>
<evidence type="ECO:0000313" key="1">
    <source>
        <dbReference type="EMBL" id="CBQ69434.1"/>
    </source>
</evidence>
<dbReference type="HOGENOM" id="CLU_1161790_0_0_1"/>